<proteinExistence type="predicted"/>
<feature type="transmembrane region" description="Helical" evidence="1">
    <location>
        <begin position="12"/>
        <end position="33"/>
    </location>
</feature>
<keyword evidence="3" id="KW-1185">Reference proteome</keyword>
<name>A0ABD0MB55_CIRMR</name>
<comment type="caution">
    <text evidence="2">The sequence shown here is derived from an EMBL/GenBank/DDBJ whole genome shotgun (WGS) entry which is preliminary data.</text>
</comment>
<feature type="non-terminal residue" evidence="2">
    <location>
        <position position="1"/>
    </location>
</feature>
<reference evidence="2 3" key="1">
    <citation type="submission" date="2024-05" db="EMBL/GenBank/DDBJ databases">
        <title>Genome sequencing and assembly of Indian major carp, Cirrhinus mrigala (Hamilton, 1822).</title>
        <authorList>
            <person name="Mohindra V."/>
            <person name="Chowdhury L.M."/>
            <person name="Lal K."/>
            <person name="Jena J.K."/>
        </authorList>
    </citation>
    <scope>NUCLEOTIDE SEQUENCE [LARGE SCALE GENOMIC DNA]</scope>
    <source>
        <strain evidence="2">CM1030</strain>
        <tissue evidence="2">Blood</tissue>
    </source>
</reference>
<keyword evidence="1" id="KW-0812">Transmembrane</keyword>
<organism evidence="2 3">
    <name type="scientific">Cirrhinus mrigala</name>
    <name type="common">Mrigala</name>
    <dbReference type="NCBI Taxonomy" id="683832"/>
    <lineage>
        <taxon>Eukaryota</taxon>
        <taxon>Metazoa</taxon>
        <taxon>Chordata</taxon>
        <taxon>Craniata</taxon>
        <taxon>Vertebrata</taxon>
        <taxon>Euteleostomi</taxon>
        <taxon>Actinopterygii</taxon>
        <taxon>Neopterygii</taxon>
        <taxon>Teleostei</taxon>
        <taxon>Ostariophysi</taxon>
        <taxon>Cypriniformes</taxon>
        <taxon>Cyprinidae</taxon>
        <taxon>Labeoninae</taxon>
        <taxon>Labeonini</taxon>
        <taxon>Cirrhinus</taxon>
    </lineage>
</organism>
<keyword evidence="1" id="KW-0472">Membrane</keyword>
<sequence>FIRISVPVPVVTLVWSSCGLFVLDVVVSFHSLIDDYNQRVRLSGNVRGR</sequence>
<dbReference type="Proteomes" id="UP001529510">
    <property type="component" value="Unassembled WGS sequence"/>
</dbReference>
<evidence type="ECO:0000313" key="3">
    <source>
        <dbReference type="Proteomes" id="UP001529510"/>
    </source>
</evidence>
<evidence type="ECO:0000256" key="1">
    <source>
        <dbReference type="SAM" id="Phobius"/>
    </source>
</evidence>
<dbReference type="AlphaFoldDB" id="A0ABD0MB55"/>
<protein>
    <submittedName>
        <fullName evidence="2">Uncharacterized protein</fullName>
    </submittedName>
</protein>
<evidence type="ECO:0000313" key="2">
    <source>
        <dbReference type="EMBL" id="KAL0146584.1"/>
    </source>
</evidence>
<accession>A0ABD0MB55</accession>
<keyword evidence="1" id="KW-1133">Transmembrane helix</keyword>
<dbReference type="EMBL" id="JAMKFB020000915">
    <property type="protein sequence ID" value="KAL0146584.1"/>
    <property type="molecule type" value="Genomic_DNA"/>
</dbReference>
<gene>
    <name evidence="2" type="ORF">M9458_058215</name>
</gene>